<evidence type="ECO:0000313" key="2">
    <source>
        <dbReference type="EMBL" id="CAD2188568.1"/>
    </source>
</evidence>
<name>A0A6V7WNL0_MELEN</name>
<protein>
    <submittedName>
        <fullName evidence="2">Uncharacterized protein</fullName>
    </submittedName>
</protein>
<evidence type="ECO:0000313" key="3">
    <source>
        <dbReference type="Proteomes" id="UP000580250"/>
    </source>
</evidence>
<proteinExistence type="predicted"/>
<dbReference type="Proteomes" id="UP000580250">
    <property type="component" value="Unassembled WGS sequence"/>
</dbReference>
<reference evidence="2 3" key="1">
    <citation type="submission" date="2020-08" db="EMBL/GenBank/DDBJ databases">
        <authorList>
            <person name="Koutsovoulos G."/>
            <person name="Danchin GJ E."/>
        </authorList>
    </citation>
    <scope>NUCLEOTIDE SEQUENCE [LARGE SCALE GENOMIC DNA]</scope>
</reference>
<organism evidence="2 3">
    <name type="scientific">Meloidogyne enterolobii</name>
    <name type="common">Root-knot nematode worm</name>
    <name type="synonym">Meloidogyne mayaguensis</name>
    <dbReference type="NCBI Taxonomy" id="390850"/>
    <lineage>
        <taxon>Eukaryota</taxon>
        <taxon>Metazoa</taxon>
        <taxon>Ecdysozoa</taxon>
        <taxon>Nematoda</taxon>
        <taxon>Chromadorea</taxon>
        <taxon>Rhabditida</taxon>
        <taxon>Tylenchina</taxon>
        <taxon>Tylenchomorpha</taxon>
        <taxon>Tylenchoidea</taxon>
        <taxon>Meloidogynidae</taxon>
        <taxon>Meloidogyninae</taxon>
        <taxon>Meloidogyne</taxon>
    </lineage>
</organism>
<feature type="compositionally biased region" description="Gly residues" evidence="1">
    <location>
        <begin position="24"/>
        <end position="35"/>
    </location>
</feature>
<evidence type="ECO:0000256" key="1">
    <source>
        <dbReference type="SAM" id="MobiDB-lite"/>
    </source>
</evidence>
<dbReference type="AlphaFoldDB" id="A0A6V7WNL0"/>
<feature type="region of interest" description="Disordered" evidence="1">
    <location>
        <begin position="17"/>
        <end position="53"/>
    </location>
</feature>
<comment type="caution">
    <text evidence="2">The sequence shown here is derived from an EMBL/GenBank/DDBJ whole genome shotgun (WGS) entry which is preliminary data.</text>
</comment>
<gene>
    <name evidence="2" type="ORF">MENT_LOCUS41225</name>
</gene>
<accession>A0A6V7WNL0</accession>
<sequence length="113" mass="12532">MEKIFAYVRQHYNDYLEKQTDGTSGHGQHGQGQQGQGYLVQDRRGGDHMGPSGSQLVWLNFKEGSGSQQQVINPGEIHSGSQSGWVNFGEVSGSHQGWIYPREGLQKPVAKYI</sequence>
<dbReference type="EMBL" id="CAJEWN010000699">
    <property type="protein sequence ID" value="CAD2188568.1"/>
    <property type="molecule type" value="Genomic_DNA"/>
</dbReference>